<dbReference type="SUPFAM" id="SSF52540">
    <property type="entry name" value="P-loop containing nucleoside triphosphate hydrolases"/>
    <property type="match status" value="1"/>
</dbReference>
<dbReference type="PROSITE" id="PS50929">
    <property type="entry name" value="ABC_TM1F"/>
    <property type="match status" value="1"/>
</dbReference>
<dbReference type="EMBL" id="CAXLJM020000072">
    <property type="protein sequence ID" value="CAL8127056.1"/>
    <property type="molecule type" value="Genomic_DNA"/>
</dbReference>
<proteinExistence type="inferred from homology"/>
<dbReference type="InterPro" id="IPR003593">
    <property type="entry name" value="AAA+_ATPase"/>
</dbReference>
<dbReference type="PROSITE" id="PS50893">
    <property type="entry name" value="ABC_TRANSPORTER_2"/>
    <property type="match status" value="1"/>
</dbReference>
<dbReference type="Gene3D" id="3.40.50.300">
    <property type="entry name" value="P-loop containing nucleotide triphosphate hydrolases"/>
    <property type="match status" value="1"/>
</dbReference>
<dbReference type="InterPro" id="IPR027417">
    <property type="entry name" value="P-loop_NTPase"/>
</dbReference>
<feature type="transmembrane region" description="Helical" evidence="9">
    <location>
        <begin position="200"/>
        <end position="230"/>
    </location>
</feature>
<keyword evidence="7 9" id="KW-1133">Transmembrane helix</keyword>
<dbReference type="CDD" id="cd18580">
    <property type="entry name" value="ABC_6TM_ABCC_D2"/>
    <property type="match status" value="1"/>
</dbReference>
<evidence type="ECO:0000256" key="2">
    <source>
        <dbReference type="ARBA" id="ARBA00009726"/>
    </source>
</evidence>
<name>A0ABP1RFJ8_9HEXA</name>
<gene>
    <name evidence="12" type="ORF">ODALV1_LOCUS21677</name>
</gene>
<dbReference type="InterPro" id="IPR011527">
    <property type="entry name" value="ABC1_TM_dom"/>
</dbReference>
<keyword evidence="4 9" id="KW-0812">Transmembrane</keyword>
<dbReference type="InterPro" id="IPR050173">
    <property type="entry name" value="ABC_transporter_C-like"/>
</dbReference>
<feature type="domain" description="ABC transmembrane type-1" evidence="11">
    <location>
        <begin position="29"/>
        <end position="270"/>
    </location>
</feature>
<dbReference type="SMART" id="SM00382">
    <property type="entry name" value="AAA"/>
    <property type="match status" value="1"/>
</dbReference>
<evidence type="ECO:0000313" key="13">
    <source>
        <dbReference type="Proteomes" id="UP001642540"/>
    </source>
</evidence>
<keyword evidence="3" id="KW-0813">Transport</keyword>
<evidence type="ECO:0000256" key="8">
    <source>
        <dbReference type="ARBA" id="ARBA00023136"/>
    </source>
</evidence>
<dbReference type="InterPro" id="IPR017871">
    <property type="entry name" value="ABC_transporter-like_CS"/>
</dbReference>
<evidence type="ECO:0000256" key="9">
    <source>
        <dbReference type="SAM" id="Phobius"/>
    </source>
</evidence>
<feature type="domain" description="ABC transporter" evidence="10">
    <location>
        <begin position="308"/>
        <end position="542"/>
    </location>
</feature>
<evidence type="ECO:0008006" key="14">
    <source>
        <dbReference type="Google" id="ProtNLM"/>
    </source>
</evidence>
<comment type="similarity">
    <text evidence="2">Belongs to the ABC transporter superfamily. ABCC family. Conjugate transporter (TC 3.A.1.208) subfamily.</text>
</comment>
<evidence type="ECO:0000256" key="3">
    <source>
        <dbReference type="ARBA" id="ARBA00022448"/>
    </source>
</evidence>
<dbReference type="Pfam" id="PF00005">
    <property type="entry name" value="ABC_tran"/>
    <property type="match status" value="1"/>
</dbReference>
<evidence type="ECO:0000256" key="5">
    <source>
        <dbReference type="ARBA" id="ARBA00022741"/>
    </source>
</evidence>
<keyword evidence="13" id="KW-1185">Reference proteome</keyword>
<comment type="caution">
    <text evidence="12">The sequence shown here is derived from an EMBL/GenBank/DDBJ whole genome shotgun (WGS) entry which is preliminary data.</text>
</comment>
<dbReference type="SUPFAM" id="SSF90123">
    <property type="entry name" value="ABC transporter transmembrane region"/>
    <property type="match status" value="1"/>
</dbReference>
<protein>
    <recommendedName>
        <fullName evidence="14">Multidrug resistance-associated protein lethal(2)03659</fullName>
    </recommendedName>
</protein>
<evidence type="ECO:0000256" key="4">
    <source>
        <dbReference type="ARBA" id="ARBA00022692"/>
    </source>
</evidence>
<feature type="transmembrane region" description="Helical" evidence="9">
    <location>
        <begin position="242"/>
        <end position="262"/>
    </location>
</feature>
<keyword evidence="6" id="KW-0067">ATP-binding</keyword>
<comment type="subcellular location">
    <subcellularLocation>
        <location evidence="1">Membrane</location>
        <topology evidence="1">Multi-pass membrane protein</topology>
    </subcellularLocation>
</comment>
<sequence length="592" mass="67061">MQKQDGTYIRSSNPIVLFFEDNSMVEGEIYMILVATFFVTFNVRTQTFYRHCMKCSLKIYDRLFYAVLRSPISFFETTPIGRILNRFAKDISAVDEYLPQALYDCIEIFMQTIGVVSIVSMNSPILLIPCSILFVLFYFLRRFYFLTARDIKRLEGVARSPIFSHLSTSLCGLSTIRAFGMEEKFVRQFESIHDIHNSVWFMFLSCTRWLGVVVDWVICLFVSSVTLNFLCRFEQFSGYRSAVVGVSISCAMTLTSMVQWGMRQTAELENHMIAFERITEYWNLEPEAALESNADQKPPPNWPNAGEIRIQNLCLRFKGSETPILKNLNCTICRGEKVGIVGRTGAGKSSLIAALFRLVEPSSGVIDIDGIQTTTIGLHDLRGKISIIPQEPVLFMGTIRSNLDPFFIYSDDNIWNALREVKMTEYVKDMEGGLDAEIYEGGHNFSLGQRQLLCLARAILKHNRILVMDEATASVDPGTDRLIQRTIRRNFGDCTVLTIAHRLHTVMDSDRILVLNAGQIMEFDEPEVLLNNRQSMLFQLVLQTGKAEASNLAQIAKIAAIRRRQLEDNISATVSQHSNSSAYSNIASSVVI</sequence>
<keyword evidence="8 9" id="KW-0472">Membrane</keyword>
<feature type="transmembrane region" description="Helical" evidence="9">
    <location>
        <begin position="29"/>
        <end position="49"/>
    </location>
</feature>
<dbReference type="PANTHER" id="PTHR24223:SF456">
    <property type="entry name" value="MULTIDRUG RESISTANCE-ASSOCIATED PROTEIN LETHAL(2)03659"/>
    <property type="match status" value="1"/>
</dbReference>
<dbReference type="InterPro" id="IPR003439">
    <property type="entry name" value="ABC_transporter-like_ATP-bd"/>
</dbReference>
<keyword evidence="5" id="KW-0547">Nucleotide-binding</keyword>
<dbReference type="PANTHER" id="PTHR24223">
    <property type="entry name" value="ATP-BINDING CASSETTE SUB-FAMILY C"/>
    <property type="match status" value="1"/>
</dbReference>
<dbReference type="Pfam" id="PF00664">
    <property type="entry name" value="ABC_membrane"/>
    <property type="match status" value="1"/>
</dbReference>
<dbReference type="CDD" id="cd03244">
    <property type="entry name" value="ABCC_MRP_domain2"/>
    <property type="match status" value="1"/>
</dbReference>
<dbReference type="InterPro" id="IPR036640">
    <property type="entry name" value="ABC1_TM_sf"/>
</dbReference>
<evidence type="ECO:0000259" key="11">
    <source>
        <dbReference type="PROSITE" id="PS50929"/>
    </source>
</evidence>
<dbReference type="PROSITE" id="PS00211">
    <property type="entry name" value="ABC_TRANSPORTER_1"/>
    <property type="match status" value="1"/>
</dbReference>
<dbReference type="InterPro" id="IPR044726">
    <property type="entry name" value="ABCC_6TM_D2"/>
</dbReference>
<evidence type="ECO:0000259" key="10">
    <source>
        <dbReference type="PROSITE" id="PS50893"/>
    </source>
</evidence>
<feature type="transmembrane region" description="Helical" evidence="9">
    <location>
        <begin position="125"/>
        <end position="141"/>
    </location>
</feature>
<reference evidence="12 13" key="1">
    <citation type="submission" date="2024-08" db="EMBL/GenBank/DDBJ databases">
        <authorList>
            <person name="Cucini C."/>
            <person name="Frati F."/>
        </authorList>
    </citation>
    <scope>NUCLEOTIDE SEQUENCE [LARGE SCALE GENOMIC DNA]</scope>
</reference>
<dbReference type="Proteomes" id="UP001642540">
    <property type="component" value="Unassembled WGS sequence"/>
</dbReference>
<evidence type="ECO:0000256" key="1">
    <source>
        <dbReference type="ARBA" id="ARBA00004141"/>
    </source>
</evidence>
<organism evidence="12 13">
    <name type="scientific">Orchesella dallaii</name>
    <dbReference type="NCBI Taxonomy" id="48710"/>
    <lineage>
        <taxon>Eukaryota</taxon>
        <taxon>Metazoa</taxon>
        <taxon>Ecdysozoa</taxon>
        <taxon>Arthropoda</taxon>
        <taxon>Hexapoda</taxon>
        <taxon>Collembola</taxon>
        <taxon>Entomobryomorpha</taxon>
        <taxon>Entomobryoidea</taxon>
        <taxon>Orchesellidae</taxon>
        <taxon>Orchesellinae</taxon>
        <taxon>Orchesella</taxon>
    </lineage>
</organism>
<accession>A0ABP1RFJ8</accession>
<dbReference type="Gene3D" id="1.20.1560.10">
    <property type="entry name" value="ABC transporter type 1, transmembrane domain"/>
    <property type="match status" value="1"/>
</dbReference>
<evidence type="ECO:0000256" key="7">
    <source>
        <dbReference type="ARBA" id="ARBA00022989"/>
    </source>
</evidence>
<evidence type="ECO:0000313" key="12">
    <source>
        <dbReference type="EMBL" id="CAL8127056.1"/>
    </source>
</evidence>
<evidence type="ECO:0000256" key="6">
    <source>
        <dbReference type="ARBA" id="ARBA00022840"/>
    </source>
</evidence>